<feature type="signal peptide" evidence="1">
    <location>
        <begin position="1"/>
        <end position="18"/>
    </location>
</feature>
<keyword evidence="4" id="KW-1185">Reference proteome</keyword>
<keyword evidence="1" id="KW-0732">Signal</keyword>
<dbReference type="Gene3D" id="3.40.50.1820">
    <property type="entry name" value="alpha/beta hydrolase"/>
    <property type="match status" value="1"/>
</dbReference>
<comment type="caution">
    <text evidence="3">The sequence shown here is derived from an EMBL/GenBank/DDBJ whole genome shotgun (WGS) entry which is preliminary data.</text>
</comment>
<reference evidence="3 4" key="1">
    <citation type="submission" date="2021-05" db="EMBL/GenBank/DDBJ databases">
        <title>Mycobacterium acidophilum sp. nov., an extremely acid-tolerant member of the genus Mycobacterium.</title>
        <authorList>
            <person name="Xia J."/>
        </authorList>
    </citation>
    <scope>NUCLEOTIDE SEQUENCE [LARGE SCALE GENOMIC DNA]</scope>
    <source>
        <strain evidence="3 4">M1</strain>
    </source>
</reference>
<accession>A0ABS5RK55</accession>
<proteinExistence type="predicted"/>
<protein>
    <submittedName>
        <fullName evidence="3">PE-PPE domain-containing protein</fullName>
    </submittedName>
</protein>
<evidence type="ECO:0000313" key="4">
    <source>
        <dbReference type="Proteomes" id="UP001519535"/>
    </source>
</evidence>
<evidence type="ECO:0000256" key="1">
    <source>
        <dbReference type="SAM" id="SignalP"/>
    </source>
</evidence>
<dbReference type="Pfam" id="PF08237">
    <property type="entry name" value="PE-PPE"/>
    <property type="match status" value="1"/>
</dbReference>
<dbReference type="Proteomes" id="UP001519535">
    <property type="component" value="Unassembled WGS sequence"/>
</dbReference>
<sequence>MKRSTALTVALLILPAPAAVEHSAAAHYRIRLTDSSIPVDVAPLPGQGVALVMGGSGVPIPPVGLTQVAAENYLVPMGFGDYAVERLFTPEGLQTIEGINKQLPFDQSVAQGVTILETEIKKQIQGGHNVFVGGVSQSATINAMVEGDIHDGKLDGVDVSGGKLTFLSLGDPSNPNGGILERFNLPQDPNPSLPSLGLTFSGAAPADTGIPTTIYTLEYDGFADFPRYPINFLSDLNAVLGMGLVHPLYIQGLLAPGVGLTQEQIADAQVLDTSPGYDGGTTYLGIEDPNQLPLAQLIGLIAGRPIGDLLAPDLKVLVNLGYGADPYVGWSTTPADVGTPAGLFPSIDGAQWNTIMQALADGAKQGWNDFLADIKDPSSIQPDTLDALIGGLHGAATDSGSHSLADIAGAISALASTFNGMAASTNDVLNALTTMLPATDATLFSNFLTDGDLTNALGMPMAFDNGLSAVALGVEAFVLVRNLPTLIAEFNALL</sequence>
<feature type="domain" description="PE-PPE" evidence="2">
    <location>
        <begin position="82"/>
        <end position="322"/>
    </location>
</feature>
<feature type="chain" id="PRO_5045953870" evidence="1">
    <location>
        <begin position="19"/>
        <end position="494"/>
    </location>
</feature>
<evidence type="ECO:0000313" key="3">
    <source>
        <dbReference type="EMBL" id="MBS9534417.1"/>
    </source>
</evidence>
<evidence type="ECO:0000259" key="2">
    <source>
        <dbReference type="Pfam" id="PF08237"/>
    </source>
</evidence>
<dbReference type="InterPro" id="IPR013228">
    <property type="entry name" value="PE-PPE_C"/>
</dbReference>
<dbReference type="InterPro" id="IPR029058">
    <property type="entry name" value="AB_hydrolase_fold"/>
</dbReference>
<organism evidence="3 4">
    <name type="scientific">Mycolicibacter acidiphilus</name>
    <dbReference type="NCBI Taxonomy" id="2835306"/>
    <lineage>
        <taxon>Bacteria</taxon>
        <taxon>Bacillati</taxon>
        <taxon>Actinomycetota</taxon>
        <taxon>Actinomycetes</taxon>
        <taxon>Mycobacteriales</taxon>
        <taxon>Mycobacteriaceae</taxon>
        <taxon>Mycolicibacter</taxon>
    </lineage>
</organism>
<gene>
    <name evidence="3" type="ORF">KIH27_12560</name>
</gene>
<dbReference type="EMBL" id="JAHCLR010000023">
    <property type="protein sequence ID" value="MBS9534417.1"/>
    <property type="molecule type" value="Genomic_DNA"/>
</dbReference>
<name>A0ABS5RK55_9MYCO</name>
<dbReference type="RefSeq" id="WP_214093291.1">
    <property type="nucleotide sequence ID" value="NZ_JAHCLR010000023.1"/>
</dbReference>